<evidence type="ECO:0000313" key="4">
    <source>
        <dbReference type="Proteomes" id="UP000653578"/>
    </source>
</evidence>
<proteinExistence type="predicted"/>
<evidence type="ECO:0000256" key="1">
    <source>
        <dbReference type="SAM" id="MobiDB-lite"/>
    </source>
</evidence>
<dbReference type="SUPFAM" id="SSF53850">
    <property type="entry name" value="Periplasmic binding protein-like II"/>
    <property type="match status" value="1"/>
</dbReference>
<reference evidence="3 4" key="1">
    <citation type="submission" date="2019-10" db="EMBL/GenBank/DDBJ databases">
        <title>Description of Paenibacillus humi sp. nov.</title>
        <authorList>
            <person name="Carlier A."/>
            <person name="Qi S."/>
        </authorList>
    </citation>
    <scope>NUCLEOTIDE SEQUENCE [LARGE SCALE GENOMIC DNA]</scope>
    <source>
        <strain evidence="3 4">LMG 31461</strain>
    </source>
</reference>
<evidence type="ECO:0000313" key="3">
    <source>
        <dbReference type="EMBL" id="NOU67376.1"/>
    </source>
</evidence>
<dbReference type="Gene3D" id="3.40.190.10">
    <property type="entry name" value="Periplasmic binding protein-like II"/>
    <property type="match status" value="1"/>
</dbReference>
<dbReference type="EMBL" id="WHNY01000067">
    <property type="protein sequence ID" value="NOU67376.1"/>
    <property type="molecule type" value="Genomic_DNA"/>
</dbReference>
<comment type="caution">
    <text evidence="3">The sequence shown here is derived from an EMBL/GenBank/DDBJ whole genome shotgun (WGS) entry which is preliminary data.</text>
</comment>
<organism evidence="3 4">
    <name type="scientific">Paenibacillus plantarum</name>
    <dbReference type="NCBI Taxonomy" id="2654975"/>
    <lineage>
        <taxon>Bacteria</taxon>
        <taxon>Bacillati</taxon>
        <taxon>Bacillota</taxon>
        <taxon>Bacilli</taxon>
        <taxon>Bacillales</taxon>
        <taxon>Paenibacillaceae</taxon>
        <taxon>Paenibacillus</taxon>
    </lineage>
</organism>
<protein>
    <submittedName>
        <fullName evidence="3">Extracellular solute-binding protein</fullName>
    </submittedName>
</protein>
<dbReference type="PANTHER" id="PTHR43649:SF12">
    <property type="entry name" value="DIACETYLCHITOBIOSE BINDING PROTEIN DASA"/>
    <property type="match status" value="1"/>
</dbReference>
<gene>
    <name evidence="3" type="ORF">GC096_25355</name>
</gene>
<accession>A0ABX1XG39</accession>
<sequence>MYRNKKLSVLLMFVLVFTVVIAGCSSKDKSTSSSPEVSANTKPNASPENGLSKDEKVKIKIAIDENGYGRAWVDNAIKIFTTKYPNVSFETTASPKIGEMVNTKIAANNDTDMFDIFPGTANVTTIMKLGKVEAIDDLWERELSDAPGKKLKDILADGVYDNHARYDGKTYNIPVGGYTAGLFFDTVLFDKNGWNKSPQTWDEFVKLLADIKATGLAPITYAGVYPDYLYSFGLGVKPFEIAENNGTLDAFIKNFRNDQLPKYASPENIEMWQKIYGLGQKGYFAPGLAAMNHTQSQMMMLQHKAALVPTGDWIQNEMKTAIPEGFKWGFMTIPFGNDPKQTKWIANDAGSGGMLIWANKPELTKKWAKEFLLSLTTLEVQTFNAENAGIFPVRKDFTQDAARMAKVQDAPRAVLDYIAKNKTRFESMRILNRVDDPAAVSAKKIFTEAVNQIALGNQDPVPILEKADKKFKEAIDAQKK</sequence>
<dbReference type="Proteomes" id="UP000653578">
    <property type="component" value="Unassembled WGS sequence"/>
</dbReference>
<dbReference type="PANTHER" id="PTHR43649">
    <property type="entry name" value="ARABINOSE-BINDING PROTEIN-RELATED"/>
    <property type="match status" value="1"/>
</dbReference>
<dbReference type="RefSeq" id="WP_171634092.1">
    <property type="nucleotide sequence ID" value="NZ_WHNY01000067.1"/>
</dbReference>
<dbReference type="InterPro" id="IPR050490">
    <property type="entry name" value="Bact_solute-bd_prot1"/>
</dbReference>
<feature type="region of interest" description="Disordered" evidence="1">
    <location>
        <begin position="26"/>
        <end position="51"/>
    </location>
</feature>
<name>A0ABX1XG39_9BACL</name>
<keyword evidence="4" id="KW-1185">Reference proteome</keyword>
<dbReference type="PROSITE" id="PS51257">
    <property type="entry name" value="PROKAR_LIPOPROTEIN"/>
    <property type="match status" value="1"/>
</dbReference>
<feature type="chain" id="PRO_5045579053" evidence="2">
    <location>
        <begin position="23"/>
        <end position="480"/>
    </location>
</feature>
<evidence type="ECO:0000256" key="2">
    <source>
        <dbReference type="SAM" id="SignalP"/>
    </source>
</evidence>
<feature type="signal peptide" evidence="2">
    <location>
        <begin position="1"/>
        <end position="22"/>
    </location>
</feature>
<keyword evidence="2" id="KW-0732">Signal</keyword>
<feature type="compositionally biased region" description="Polar residues" evidence="1">
    <location>
        <begin position="35"/>
        <end position="49"/>
    </location>
</feature>